<dbReference type="eggNOG" id="COG3976">
    <property type="taxonomic scope" value="Bacteria"/>
</dbReference>
<sequence>MIINKNFVKRRNLMKKRLFSGFVPVMLFAAMLSVAACKSNQLFKSGTYTGKGQGMGGALTVEVKLTDSEIESVTVTKHNETPGISDPAIEKIPAQIVAFQKTNLDVIGGCSITSRAIMQAADAALKSAGVDTAKLNAKSKVKNTAKTKNADMKTDVVVVGGGGAGIAAALSAAEKGAYVILIEKMGALGGATQLSAGIIPAVGTKQQKDAGIEDNNDWFARDILRPSNYSVRRDLVYTVVENSKSLIEWLESKGCRFTLVTRSLYYGQSNYRMHISDRLGAGMTAALIDNLEHVENITVMCGTTGIGLLTNDKGEVVGVRANDGINDFNITANNTVLATSGFGANDEMVKTYMPEVASAFKYVAPGATGEGILWGQRLGAAVANMKAYQGHAFYNEQIHASLSQGMANMGGIFVNSNGIRFTNEYGGYSELTPHVLAQPGHFAYLIINDDIAAATAAFAGYKEKGIVVSGNTPKQLADALGINAESLSNTFERYEASIKRGEDEFNKTKLPKNWNGPYYAMKITGDLRHTQGGLVTDVAAHVLKADGTVIQGLYAAGGCTEGFASTGGAAYMSGDGLLQALVFGRIAGEKAATEKKGSIKATVRSDTF</sequence>
<dbReference type="STRING" id="1125725.HMPREF1325_0875"/>
<dbReference type="Gene3D" id="3.90.1010.20">
    <property type="match status" value="1"/>
</dbReference>
<evidence type="ECO:0000313" key="7">
    <source>
        <dbReference type="EMBL" id="ERF59402.1"/>
    </source>
</evidence>
<dbReference type="InterPro" id="IPR027477">
    <property type="entry name" value="Succ_DH/fumarate_Rdtase_cat_sf"/>
</dbReference>
<dbReference type="EMBL" id="AVQI01000079">
    <property type="protein sequence ID" value="ERJ98917.1"/>
    <property type="molecule type" value="Genomic_DNA"/>
</dbReference>
<comment type="caution">
    <text evidence="7">The sequence shown here is derived from an EMBL/GenBank/DDBJ whole genome shotgun (WGS) entry which is preliminary data.</text>
</comment>
<dbReference type="Pfam" id="PF00890">
    <property type="entry name" value="FAD_binding_2"/>
    <property type="match status" value="1"/>
</dbReference>
<dbReference type="PANTHER" id="PTHR43400:SF7">
    <property type="entry name" value="FAD-DEPENDENT OXIDOREDUCTASE 2 FAD BINDING DOMAIN-CONTAINING PROTEIN"/>
    <property type="match status" value="1"/>
</dbReference>
<dbReference type="GO" id="GO:0016491">
    <property type="term" value="F:oxidoreductase activity"/>
    <property type="evidence" value="ECO:0007669"/>
    <property type="project" value="UniProtKB-KW"/>
</dbReference>
<keyword evidence="2 5" id="KW-0285">Flavoprotein</keyword>
<protein>
    <recommendedName>
        <fullName evidence="5">Urocanate reductase</fullName>
        <ecNumber evidence="5">1.3.99.33</ecNumber>
    </recommendedName>
</protein>
<dbReference type="SUPFAM" id="SSF51905">
    <property type="entry name" value="FAD/NAD(P)-binding domain"/>
    <property type="match status" value="1"/>
</dbReference>
<dbReference type="InterPro" id="IPR003953">
    <property type="entry name" value="FAD-dep_OxRdtase_2_FAD-bd"/>
</dbReference>
<comment type="similarity">
    <text evidence="1 5">Belongs to the FAD-dependent oxidoreductase 2 family. FRD/SDH subfamily.</text>
</comment>
<evidence type="ECO:0000259" key="6">
    <source>
        <dbReference type="SMART" id="SM00900"/>
    </source>
</evidence>
<dbReference type="SUPFAM" id="SSF56425">
    <property type="entry name" value="Succinate dehydrogenase/fumarate reductase flavoprotein, catalytic domain"/>
    <property type="match status" value="1"/>
</dbReference>
<evidence type="ECO:0000256" key="5">
    <source>
        <dbReference type="RuleBase" id="RU366062"/>
    </source>
</evidence>
<proteinExistence type="inferred from homology"/>
<name>U1F613_TRESO</name>
<feature type="chain" id="PRO_5022251188" description="Urocanate reductase" evidence="5">
    <location>
        <begin position="36"/>
        <end position="608"/>
    </location>
</feature>
<keyword evidence="3 5" id="KW-0274">FAD</keyword>
<evidence type="ECO:0000256" key="3">
    <source>
        <dbReference type="ARBA" id="ARBA00022827"/>
    </source>
</evidence>
<dbReference type="Gene3D" id="3.90.700.10">
    <property type="entry name" value="Succinate dehydrogenase/fumarate reductase flavoprotein, catalytic domain"/>
    <property type="match status" value="1"/>
</dbReference>
<keyword evidence="5" id="KW-0732">Signal</keyword>
<accession>U1F613</accession>
<comment type="cofactor">
    <cofactor evidence="5">
        <name>FMN</name>
        <dbReference type="ChEBI" id="CHEBI:58210"/>
    </cofactor>
    <text evidence="5">Binds 1 or 2 FMN covalently per subunit.</text>
</comment>
<dbReference type="Pfam" id="PF04205">
    <property type="entry name" value="FMN_bind"/>
    <property type="match status" value="1"/>
</dbReference>
<dbReference type="GO" id="GO:0016020">
    <property type="term" value="C:membrane"/>
    <property type="evidence" value="ECO:0007669"/>
    <property type="project" value="InterPro"/>
</dbReference>
<dbReference type="Proteomes" id="UP000016412">
    <property type="component" value="Unassembled WGS sequence"/>
</dbReference>
<dbReference type="EMBL" id="AUZJ01000071">
    <property type="protein sequence ID" value="ERF59402.1"/>
    <property type="molecule type" value="Genomic_DNA"/>
</dbReference>
<dbReference type="PATRIC" id="fig|1125725.3.peg.2624"/>
<keyword evidence="10" id="KW-1185">Reference proteome</keyword>
<evidence type="ECO:0000313" key="9">
    <source>
        <dbReference type="Proteomes" id="UP000016412"/>
    </source>
</evidence>
<keyword evidence="4 5" id="KW-0560">Oxidoreductase</keyword>
<dbReference type="Proteomes" id="UP000016646">
    <property type="component" value="Unassembled WGS sequence"/>
</dbReference>
<evidence type="ECO:0000256" key="4">
    <source>
        <dbReference type="ARBA" id="ARBA00023002"/>
    </source>
</evidence>
<dbReference type="eggNOG" id="COG1053">
    <property type="taxonomic scope" value="Bacteria"/>
</dbReference>
<evidence type="ECO:0000256" key="1">
    <source>
        <dbReference type="ARBA" id="ARBA00008040"/>
    </source>
</evidence>
<dbReference type="InterPro" id="IPR036188">
    <property type="entry name" value="FAD/NAD-bd_sf"/>
</dbReference>
<gene>
    <name evidence="8" type="ORF">HMPREF0860_1860</name>
    <name evidence="7" type="ORF">HMPREF1325_0875</name>
</gene>
<evidence type="ECO:0000313" key="8">
    <source>
        <dbReference type="EMBL" id="ERJ98917.1"/>
    </source>
</evidence>
<feature type="domain" description="FMN-binding" evidence="6">
    <location>
        <begin position="54"/>
        <end position="128"/>
    </location>
</feature>
<organism evidence="7 9">
    <name type="scientific">Treponema socranskii subsp. socranskii VPI DR56BR1116 = ATCC 35536</name>
    <dbReference type="NCBI Taxonomy" id="1125725"/>
    <lineage>
        <taxon>Bacteria</taxon>
        <taxon>Pseudomonadati</taxon>
        <taxon>Spirochaetota</taxon>
        <taxon>Spirochaetia</taxon>
        <taxon>Spirochaetales</taxon>
        <taxon>Treponemataceae</taxon>
        <taxon>Treponema</taxon>
    </lineage>
</organism>
<dbReference type="EC" id="1.3.99.33" evidence="5"/>
<evidence type="ECO:0000256" key="2">
    <source>
        <dbReference type="ARBA" id="ARBA00022630"/>
    </source>
</evidence>
<dbReference type="AlphaFoldDB" id="U1F613"/>
<dbReference type="PRINTS" id="PR00368">
    <property type="entry name" value="FADPNR"/>
</dbReference>
<dbReference type="Gene3D" id="3.50.50.60">
    <property type="entry name" value="FAD/NAD(P)-binding domain"/>
    <property type="match status" value="1"/>
</dbReference>
<reference evidence="9 10" key="1">
    <citation type="submission" date="2013-08" db="EMBL/GenBank/DDBJ databases">
        <authorList>
            <person name="Durkin A.S."/>
            <person name="Haft D.R."/>
            <person name="McCorrison J."/>
            <person name="Torralba M."/>
            <person name="Gillis M."/>
            <person name="Haft D.H."/>
            <person name="Methe B."/>
            <person name="Sutton G."/>
            <person name="Nelson K.E."/>
        </authorList>
    </citation>
    <scope>NUCLEOTIDE SEQUENCE [LARGE SCALE GENOMIC DNA]</scope>
    <source>
        <strain evidence="8 10">ATCC 35536</strain>
        <strain evidence="7 9">VPI DR56BR1116</strain>
    </source>
</reference>
<comment type="cofactor">
    <cofactor evidence="5">
        <name>FAD</name>
        <dbReference type="ChEBI" id="CHEBI:57692"/>
    </cofactor>
    <text evidence="5">Binds 1 FAD per subunit.</text>
</comment>
<dbReference type="GO" id="GO:0010181">
    <property type="term" value="F:FMN binding"/>
    <property type="evidence" value="ECO:0007669"/>
    <property type="project" value="InterPro"/>
</dbReference>
<feature type="signal peptide" evidence="5">
    <location>
        <begin position="1"/>
        <end position="35"/>
    </location>
</feature>
<dbReference type="NCBIfam" id="TIGR01813">
    <property type="entry name" value="flavo_cyto_c"/>
    <property type="match status" value="1"/>
</dbReference>
<dbReference type="InterPro" id="IPR007329">
    <property type="entry name" value="FMN-bd"/>
</dbReference>
<dbReference type="SMART" id="SM00900">
    <property type="entry name" value="FMN_bind"/>
    <property type="match status" value="1"/>
</dbReference>
<comment type="catalytic activity">
    <reaction evidence="5">
        <text>dihydrourocanate + A = urocanate + AH2</text>
        <dbReference type="Rhea" id="RHEA:36059"/>
        <dbReference type="ChEBI" id="CHEBI:13193"/>
        <dbReference type="ChEBI" id="CHEBI:17499"/>
        <dbReference type="ChEBI" id="CHEBI:27247"/>
        <dbReference type="ChEBI" id="CHEBI:72991"/>
        <dbReference type="EC" id="1.3.99.33"/>
    </reaction>
</comment>
<dbReference type="InterPro" id="IPR050315">
    <property type="entry name" value="FAD-oxidoreductase_2"/>
</dbReference>
<dbReference type="InterPro" id="IPR010960">
    <property type="entry name" value="Flavocytochrome_c"/>
</dbReference>
<dbReference type="PANTHER" id="PTHR43400">
    <property type="entry name" value="FUMARATE REDUCTASE"/>
    <property type="match status" value="1"/>
</dbReference>
<evidence type="ECO:0000313" key="10">
    <source>
        <dbReference type="Proteomes" id="UP000016646"/>
    </source>
</evidence>